<evidence type="ECO:0000313" key="12">
    <source>
        <dbReference type="EMBL" id="MBK1632284.1"/>
    </source>
</evidence>
<name>A0ABS1CK31_9GAMM</name>
<dbReference type="InterPro" id="IPR011014">
    <property type="entry name" value="MscS_channel_TM-2"/>
</dbReference>
<dbReference type="InterPro" id="IPR011066">
    <property type="entry name" value="MscS_channel_C_sf"/>
</dbReference>
<feature type="region of interest" description="Disordered" evidence="8">
    <location>
        <begin position="459"/>
        <end position="498"/>
    </location>
</feature>
<feature type="chain" id="PRO_5046975103" description="Small-conductance mechanosensitive channel" evidence="9">
    <location>
        <begin position="33"/>
        <end position="498"/>
    </location>
</feature>
<dbReference type="PANTHER" id="PTHR30221">
    <property type="entry name" value="SMALL-CONDUCTANCE MECHANOSENSITIVE CHANNEL"/>
    <property type="match status" value="1"/>
</dbReference>
<feature type="transmembrane region" description="Helical" evidence="7">
    <location>
        <begin position="260"/>
        <end position="284"/>
    </location>
</feature>
<comment type="subunit">
    <text evidence="7">Homoheptamer.</text>
</comment>
<keyword evidence="3" id="KW-1003">Cell membrane</keyword>
<comment type="function">
    <text evidence="7">Mechanosensitive channel that participates in the regulation of osmotic pressure changes within the cell, opening in response to stretch forces in the membrane lipid bilayer, without the need for other proteins. Contributes to normal resistance to hypoosmotic shock. Forms an ion channel of 1.0 nanosiemens conductance with a slight preference for anions.</text>
</comment>
<dbReference type="Gene3D" id="1.10.287.1260">
    <property type="match status" value="1"/>
</dbReference>
<sequence>MTHFELGRTRMISAALGALVLACALATGVGWAQDTTAEAATAGADARDTAPAYPAGLDDPTIELDKLELRMIPLTADELAALAAVWQAQARAAAQAVVDQSLEVRAADGEEAEALRKERLELVEERGRIFEKASAVIASLEAKGGDPAEVESMQGYLDAVIDAGRSQLTLQEFTDGFLKWLVSPEGGVAVGFRLAVIIGSFFVLLIVARIVRAWVRRAVDRTPQLSNLLSGFLVMLVYWLTIAFGLMFVLALLGVNITPLFALVGGASFILAFAMQETLGNLAAGLMIMINRPFDEGDYVQVAGLGGTIKHVSIMSTTVTTPDNQVITIPNSRVWGDVITNVTASDTRRVDLVFGIGYGDSIEQAQQVLEDVVTNHPLVLEDPAPNIRVSELGDSSVNFIVRPWTKTADYWTVYWDLQRAVKEAFDANGISIPFPQTDMHLHVADNEKAASPAVVSTLIGDDTEKQPAASDYASGDYGADEPGEAEEGGDGGDGGGRG</sequence>
<dbReference type="InterPro" id="IPR010920">
    <property type="entry name" value="LSM_dom_sf"/>
</dbReference>
<dbReference type="SUPFAM" id="SSF50182">
    <property type="entry name" value="Sm-like ribonucleoproteins"/>
    <property type="match status" value="1"/>
</dbReference>
<dbReference type="InterPro" id="IPR049278">
    <property type="entry name" value="MS_channel_C"/>
</dbReference>
<evidence type="ECO:0000256" key="7">
    <source>
        <dbReference type="RuleBase" id="RU369025"/>
    </source>
</evidence>
<organism evidence="12 13">
    <name type="scientific">Thiohalocapsa halophila</name>
    <dbReference type="NCBI Taxonomy" id="69359"/>
    <lineage>
        <taxon>Bacteria</taxon>
        <taxon>Pseudomonadati</taxon>
        <taxon>Pseudomonadota</taxon>
        <taxon>Gammaproteobacteria</taxon>
        <taxon>Chromatiales</taxon>
        <taxon>Chromatiaceae</taxon>
        <taxon>Thiohalocapsa</taxon>
    </lineage>
</organism>
<keyword evidence="7" id="KW-0407">Ion channel</keyword>
<evidence type="ECO:0000256" key="8">
    <source>
        <dbReference type="SAM" id="MobiDB-lite"/>
    </source>
</evidence>
<keyword evidence="9" id="KW-0732">Signal</keyword>
<keyword evidence="13" id="KW-1185">Reference proteome</keyword>
<evidence type="ECO:0000256" key="6">
    <source>
        <dbReference type="ARBA" id="ARBA00023136"/>
    </source>
</evidence>
<proteinExistence type="inferred from homology"/>
<comment type="caution">
    <text evidence="7">Lacks conserved residue(s) required for the propagation of feature annotation.</text>
</comment>
<evidence type="ECO:0000256" key="2">
    <source>
        <dbReference type="ARBA" id="ARBA00008017"/>
    </source>
</evidence>
<feature type="domain" description="Mechanosensitive ion channel MscS C-terminal" evidence="11">
    <location>
        <begin position="350"/>
        <end position="432"/>
    </location>
</feature>
<feature type="transmembrane region" description="Helical" evidence="7">
    <location>
        <begin position="190"/>
        <end position="211"/>
    </location>
</feature>
<gene>
    <name evidence="12" type="ORF">CKO31_16370</name>
</gene>
<comment type="caution">
    <text evidence="12">The sequence shown here is derived from an EMBL/GenBank/DDBJ whole genome shotgun (WGS) entry which is preliminary data.</text>
</comment>
<dbReference type="Pfam" id="PF21082">
    <property type="entry name" value="MS_channel_3rd"/>
    <property type="match status" value="1"/>
</dbReference>
<evidence type="ECO:0000259" key="10">
    <source>
        <dbReference type="Pfam" id="PF00924"/>
    </source>
</evidence>
<keyword evidence="6 7" id="KW-0472">Membrane</keyword>
<feature type="compositionally biased region" description="Acidic residues" evidence="8">
    <location>
        <begin position="478"/>
        <end position="490"/>
    </location>
</feature>
<evidence type="ECO:0000256" key="4">
    <source>
        <dbReference type="ARBA" id="ARBA00022692"/>
    </source>
</evidence>
<dbReference type="EMBL" id="NRRV01000044">
    <property type="protein sequence ID" value="MBK1632284.1"/>
    <property type="molecule type" value="Genomic_DNA"/>
</dbReference>
<keyword evidence="7" id="KW-0813">Transport</keyword>
<comment type="subcellular location">
    <subcellularLocation>
        <location evidence="7">Cell inner membrane</location>
        <topology evidence="7">Multi-pass membrane protein</topology>
    </subcellularLocation>
    <subcellularLocation>
        <location evidence="1">Cell membrane</location>
        <topology evidence="1">Multi-pass membrane protein</topology>
    </subcellularLocation>
</comment>
<dbReference type="Pfam" id="PF00924">
    <property type="entry name" value="MS_channel_2nd"/>
    <property type="match status" value="1"/>
</dbReference>
<dbReference type="InterPro" id="IPR023408">
    <property type="entry name" value="MscS_beta-dom_sf"/>
</dbReference>
<feature type="domain" description="Mechanosensitive ion channel MscS" evidence="10">
    <location>
        <begin position="278"/>
        <end position="343"/>
    </location>
</feature>
<comment type="similarity">
    <text evidence="2 7">Belongs to the MscS (TC 1.A.23) family.</text>
</comment>
<dbReference type="InterPro" id="IPR045275">
    <property type="entry name" value="MscS_archaea/bacteria_type"/>
</dbReference>
<evidence type="ECO:0000256" key="3">
    <source>
        <dbReference type="ARBA" id="ARBA00022475"/>
    </source>
</evidence>
<feature type="signal peptide" evidence="9">
    <location>
        <begin position="1"/>
        <end position="32"/>
    </location>
</feature>
<evidence type="ECO:0000313" key="13">
    <source>
        <dbReference type="Proteomes" id="UP000748752"/>
    </source>
</evidence>
<evidence type="ECO:0000256" key="1">
    <source>
        <dbReference type="ARBA" id="ARBA00004651"/>
    </source>
</evidence>
<keyword evidence="4 7" id="KW-0812">Transmembrane</keyword>
<dbReference type="SUPFAM" id="SSF82861">
    <property type="entry name" value="Mechanosensitive channel protein MscS (YggB), transmembrane region"/>
    <property type="match status" value="1"/>
</dbReference>
<evidence type="ECO:0000259" key="11">
    <source>
        <dbReference type="Pfam" id="PF21082"/>
    </source>
</evidence>
<dbReference type="PANTHER" id="PTHR30221:SF1">
    <property type="entry name" value="SMALL-CONDUCTANCE MECHANOSENSITIVE CHANNEL"/>
    <property type="match status" value="1"/>
</dbReference>
<dbReference type="SUPFAM" id="SSF82689">
    <property type="entry name" value="Mechanosensitive channel protein MscS (YggB), C-terminal domain"/>
    <property type="match status" value="1"/>
</dbReference>
<evidence type="ECO:0000256" key="9">
    <source>
        <dbReference type="SAM" id="SignalP"/>
    </source>
</evidence>
<dbReference type="Gene3D" id="3.30.70.100">
    <property type="match status" value="1"/>
</dbReference>
<dbReference type="Proteomes" id="UP000748752">
    <property type="component" value="Unassembled WGS sequence"/>
</dbReference>
<dbReference type="InterPro" id="IPR006685">
    <property type="entry name" value="MscS_channel_2nd"/>
</dbReference>
<keyword evidence="7" id="KW-0997">Cell inner membrane</keyword>
<keyword evidence="7" id="KW-0406">Ion transport</keyword>
<feature type="transmembrane region" description="Helical" evidence="7">
    <location>
        <begin position="232"/>
        <end position="254"/>
    </location>
</feature>
<keyword evidence="5 7" id="KW-1133">Transmembrane helix</keyword>
<reference evidence="12 13" key="1">
    <citation type="journal article" date="2020" name="Microorganisms">
        <title>Osmotic Adaptation and Compatible Solute Biosynthesis of Phototrophic Bacteria as Revealed from Genome Analyses.</title>
        <authorList>
            <person name="Imhoff J.F."/>
            <person name="Rahn T."/>
            <person name="Kunzel S."/>
            <person name="Keller A."/>
            <person name="Neulinger S.C."/>
        </authorList>
    </citation>
    <scope>NUCLEOTIDE SEQUENCE [LARGE SCALE GENOMIC DNA]</scope>
    <source>
        <strain evidence="12 13">DSM 6210</strain>
    </source>
</reference>
<dbReference type="Gene3D" id="2.30.30.60">
    <property type="match status" value="1"/>
</dbReference>
<accession>A0ABS1CK31</accession>
<evidence type="ECO:0000256" key="5">
    <source>
        <dbReference type="ARBA" id="ARBA00022989"/>
    </source>
</evidence>
<protein>
    <recommendedName>
        <fullName evidence="7">Small-conductance mechanosensitive channel</fullName>
    </recommendedName>
</protein>